<evidence type="ECO:0000313" key="1">
    <source>
        <dbReference type="EMBL" id="OOH95358.1"/>
    </source>
</evidence>
<dbReference type="EMBL" id="MPOG01000011">
    <property type="protein sequence ID" value="OOH95358.1"/>
    <property type="molecule type" value="Genomic_DNA"/>
</dbReference>
<keyword evidence="2" id="KW-1185">Reference proteome</keyword>
<proteinExistence type="predicted"/>
<accession>A0A1T3F8Q6</accession>
<dbReference type="Proteomes" id="UP000188947">
    <property type="component" value="Unassembled WGS sequence"/>
</dbReference>
<evidence type="ECO:0000313" key="2">
    <source>
        <dbReference type="Proteomes" id="UP000188947"/>
    </source>
</evidence>
<gene>
    <name evidence="1" type="ORF">BMF97_11075</name>
</gene>
<dbReference type="AlphaFoldDB" id="A0A1T3F8Q6"/>
<reference evidence="1 2" key="1">
    <citation type="submission" date="2016-11" db="EMBL/GenBank/DDBJ databases">
        <title>Genome sequence and comparative genomic analysis of clinical strain Elizabethkingia meningoseptica 61421 PRCM.</title>
        <authorList>
            <person name="Wang M."/>
            <person name="Hu S."/>
            <person name="Cao L."/>
            <person name="Jiang T."/>
            <person name="Zhou Y."/>
            <person name="Ming D."/>
        </authorList>
    </citation>
    <scope>NUCLEOTIDE SEQUENCE [LARGE SCALE GENOMIC DNA]</scope>
    <source>
        <strain evidence="1 2">61421 PRCM</strain>
    </source>
</reference>
<protein>
    <submittedName>
        <fullName evidence="1">Uncharacterized protein</fullName>
    </submittedName>
</protein>
<sequence>MKSKFLLVIIITSVLTQCKDKSTGQQFENNISNNHQTLTQNNTIKTEGERVIIPDLKVEISLSNDAIQKLQDNKESVITSLLLYGSVEDEDTLPEDIRNKMGPDGLRLGLFEIEEKNISGIMMFDFNKLTIPKNLYDKLINNDFSFNINVFSGRRHFKDNILNMESYDAKLSTIISKGNKIKLSGHLIPEAILADH</sequence>
<comment type="caution">
    <text evidence="1">The sequence shown here is derived from an EMBL/GenBank/DDBJ whole genome shotgun (WGS) entry which is preliminary data.</text>
</comment>
<dbReference type="OrthoDB" id="1448847at2"/>
<name>A0A1T3F8Q6_ELIME</name>
<organism evidence="1 2">
    <name type="scientific">Elizabethkingia meningoseptica</name>
    <name type="common">Chryseobacterium meningosepticum</name>
    <dbReference type="NCBI Taxonomy" id="238"/>
    <lineage>
        <taxon>Bacteria</taxon>
        <taxon>Pseudomonadati</taxon>
        <taxon>Bacteroidota</taxon>
        <taxon>Flavobacteriia</taxon>
        <taxon>Flavobacteriales</taxon>
        <taxon>Weeksellaceae</taxon>
        <taxon>Elizabethkingia</taxon>
    </lineage>
</organism>
<dbReference type="RefSeq" id="WP_077564705.1">
    <property type="nucleotide sequence ID" value="NZ_CP016378.1"/>
</dbReference>